<sequence length="425" mass="47433">MSEIVILLVSTLSNNVETFPVPTTFGCKNSMISDNWRAAVLKFHNDGRRRVALGNQRTMDNKLMPMAERMNELVWDCDLEHNAWLNLCNSDIKINSNFYATTDKVEIGKSGNCNITEVTLDALKVWWKQSEAKDLSGNKNKYSGAIKNFGRMATGEVKGFACTYSNCNKNTPNTLMCVYDKKLQPDDLLYTTVTDENDVCAPADCKCEKRLCQYEYTGAEKANPRPLCAQDGMTFDMQTMATNMHNYYRRVLATGWGEDSNGYAPRAKQLPALEYNCKDIGKKTLALIDCTKVDSLHTITATPGYTLNYHKESYKVSREETLEKAITSWWEQVKGVDINDKAEYTAEVRDKAKFFAPMVLEGATQIGCAVKDCRSTGYTVAACQYNTTPDDDEAMYVIGAPCSGCEKNSLTCEKLGALCVAKPSP</sequence>
<dbReference type="Gene3D" id="3.40.33.10">
    <property type="entry name" value="CAP"/>
    <property type="match status" value="2"/>
</dbReference>
<dbReference type="Pfam" id="PF00188">
    <property type="entry name" value="CAP"/>
    <property type="match status" value="2"/>
</dbReference>
<dbReference type="AlphaFoldDB" id="A0A016W8D2"/>
<evidence type="ECO:0000259" key="1">
    <source>
        <dbReference type="SMART" id="SM00198"/>
    </source>
</evidence>
<dbReference type="InterPro" id="IPR014044">
    <property type="entry name" value="CAP_dom"/>
</dbReference>
<accession>A0A016W8D2</accession>
<dbReference type="EMBL" id="JARK01000535">
    <property type="protein sequence ID" value="EYC36089.1"/>
    <property type="molecule type" value="Genomic_DNA"/>
</dbReference>
<evidence type="ECO:0000313" key="2">
    <source>
        <dbReference type="EMBL" id="EYC36089.1"/>
    </source>
</evidence>
<protein>
    <recommendedName>
        <fullName evidence="1">SCP domain-containing protein</fullName>
    </recommendedName>
</protein>
<gene>
    <name evidence="2" type="primary">Acey_s0935.g3111</name>
    <name evidence="2" type="synonym">ASP-s0935.g3111</name>
    <name evidence="2" type="ORF">Y032_0935g3111</name>
</gene>
<feature type="domain" description="SCP" evidence="1">
    <location>
        <begin position="236"/>
        <end position="389"/>
    </location>
</feature>
<evidence type="ECO:0000313" key="3">
    <source>
        <dbReference type="Proteomes" id="UP000024635"/>
    </source>
</evidence>
<dbReference type="SMART" id="SM00198">
    <property type="entry name" value="SCP"/>
    <property type="match status" value="1"/>
</dbReference>
<keyword evidence="3" id="KW-1185">Reference proteome</keyword>
<dbReference type="Proteomes" id="UP000024635">
    <property type="component" value="Unassembled WGS sequence"/>
</dbReference>
<dbReference type="STRING" id="53326.A0A016W8D2"/>
<proteinExistence type="predicted"/>
<reference evidence="3" key="1">
    <citation type="journal article" date="2015" name="Nat. Genet.">
        <title>The genome and transcriptome of the zoonotic hookworm Ancylostoma ceylanicum identify infection-specific gene families.</title>
        <authorList>
            <person name="Schwarz E.M."/>
            <person name="Hu Y."/>
            <person name="Antoshechkin I."/>
            <person name="Miller M.M."/>
            <person name="Sternberg P.W."/>
            <person name="Aroian R.V."/>
        </authorList>
    </citation>
    <scope>NUCLEOTIDE SEQUENCE</scope>
    <source>
        <strain evidence="3">HY135</strain>
    </source>
</reference>
<name>A0A016W8D2_9BILA</name>
<dbReference type="CDD" id="cd05380">
    <property type="entry name" value="CAP_euk"/>
    <property type="match status" value="2"/>
</dbReference>
<comment type="caution">
    <text evidence="2">The sequence shown here is derived from an EMBL/GenBank/DDBJ whole genome shotgun (WGS) entry which is preliminary data.</text>
</comment>
<organism evidence="2 3">
    <name type="scientific">Ancylostoma ceylanicum</name>
    <dbReference type="NCBI Taxonomy" id="53326"/>
    <lineage>
        <taxon>Eukaryota</taxon>
        <taxon>Metazoa</taxon>
        <taxon>Ecdysozoa</taxon>
        <taxon>Nematoda</taxon>
        <taxon>Chromadorea</taxon>
        <taxon>Rhabditida</taxon>
        <taxon>Rhabditina</taxon>
        <taxon>Rhabditomorpha</taxon>
        <taxon>Strongyloidea</taxon>
        <taxon>Ancylostomatidae</taxon>
        <taxon>Ancylostomatinae</taxon>
        <taxon>Ancylostoma</taxon>
    </lineage>
</organism>
<dbReference type="SUPFAM" id="SSF55797">
    <property type="entry name" value="PR-1-like"/>
    <property type="match status" value="2"/>
</dbReference>
<dbReference type="InterPro" id="IPR035940">
    <property type="entry name" value="CAP_sf"/>
</dbReference>